<dbReference type="EMBL" id="VBQZ03000092">
    <property type="protein sequence ID" value="MXQ93320.1"/>
    <property type="molecule type" value="Genomic_DNA"/>
</dbReference>
<accession>A0A6B0RTD3</accession>
<gene>
    <name evidence="1" type="ORF">E5288_WYG008067</name>
</gene>
<dbReference type="AlphaFoldDB" id="A0A6B0RTD3"/>
<evidence type="ECO:0000313" key="1">
    <source>
        <dbReference type="EMBL" id="MXQ93320.1"/>
    </source>
</evidence>
<keyword evidence="2" id="KW-1185">Reference proteome</keyword>
<comment type="caution">
    <text evidence="1">The sequence shown here is derived from an EMBL/GenBank/DDBJ whole genome shotgun (WGS) entry which is preliminary data.</text>
</comment>
<dbReference type="Proteomes" id="UP000322234">
    <property type="component" value="Unassembled WGS sequence"/>
</dbReference>
<evidence type="ECO:0000313" key="2">
    <source>
        <dbReference type="Proteomes" id="UP000322234"/>
    </source>
</evidence>
<name>A0A6B0RTD3_9CETA</name>
<protein>
    <submittedName>
        <fullName evidence="1">Uncharacterized protein</fullName>
    </submittedName>
</protein>
<organism evidence="1 2">
    <name type="scientific">Bos mutus</name>
    <name type="common">wild yak</name>
    <dbReference type="NCBI Taxonomy" id="72004"/>
    <lineage>
        <taxon>Eukaryota</taxon>
        <taxon>Metazoa</taxon>
        <taxon>Chordata</taxon>
        <taxon>Craniata</taxon>
        <taxon>Vertebrata</taxon>
        <taxon>Euteleostomi</taxon>
        <taxon>Mammalia</taxon>
        <taxon>Eutheria</taxon>
        <taxon>Laurasiatheria</taxon>
        <taxon>Artiodactyla</taxon>
        <taxon>Ruminantia</taxon>
        <taxon>Pecora</taxon>
        <taxon>Bovidae</taxon>
        <taxon>Bovinae</taxon>
        <taxon>Bos</taxon>
    </lineage>
</organism>
<reference evidence="1" key="1">
    <citation type="submission" date="2019-10" db="EMBL/GenBank/DDBJ databases">
        <title>The sequence and de novo assembly of the wild yak genome.</title>
        <authorList>
            <person name="Liu Y."/>
        </authorList>
    </citation>
    <scope>NUCLEOTIDE SEQUENCE [LARGE SCALE GENOMIC DNA]</scope>
    <source>
        <strain evidence="1">WY2019</strain>
    </source>
</reference>
<proteinExistence type="predicted"/>
<sequence length="86" mass="10260">MENEEGYPILHPKRTNHQEPLVIKLNDFKPQNTDFHERTRSHLNPTLFQQSLPYQDRFRGLSIVKVYKPTQIDASVKREERKPCND</sequence>